<organism evidence="2">
    <name type="scientific">Anopheles braziliensis</name>
    <dbReference type="NCBI Taxonomy" id="58242"/>
    <lineage>
        <taxon>Eukaryota</taxon>
        <taxon>Metazoa</taxon>
        <taxon>Ecdysozoa</taxon>
        <taxon>Arthropoda</taxon>
        <taxon>Hexapoda</taxon>
        <taxon>Insecta</taxon>
        <taxon>Pterygota</taxon>
        <taxon>Neoptera</taxon>
        <taxon>Endopterygota</taxon>
        <taxon>Diptera</taxon>
        <taxon>Nematocera</taxon>
        <taxon>Culicoidea</taxon>
        <taxon>Culicidae</taxon>
        <taxon>Anophelinae</taxon>
        <taxon>Anopheles</taxon>
    </lineage>
</organism>
<proteinExistence type="predicted"/>
<feature type="signal peptide" evidence="1">
    <location>
        <begin position="1"/>
        <end position="20"/>
    </location>
</feature>
<evidence type="ECO:0000256" key="1">
    <source>
        <dbReference type="SAM" id="SignalP"/>
    </source>
</evidence>
<reference evidence="2" key="1">
    <citation type="submission" date="2018-01" db="EMBL/GenBank/DDBJ databases">
        <title>An insight into the sialome of Amazonian anophelines.</title>
        <authorList>
            <person name="Ribeiro J.M."/>
            <person name="Scarpassa V."/>
            <person name="Calvo E."/>
        </authorList>
    </citation>
    <scope>NUCLEOTIDE SEQUENCE</scope>
    <source>
        <tissue evidence="2">Salivary glands</tissue>
    </source>
</reference>
<protein>
    <submittedName>
        <fullName evidence="2">Putative secreted peptide</fullName>
    </submittedName>
</protein>
<name>A0A2M3ZQS2_9DIPT</name>
<accession>A0A2M3ZQS2</accession>
<evidence type="ECO:0000313" key="2">
    <source>
        <dbReference type="EMBL" id="MBW30896.1"/>
    </source>
</evidence>
<dbReference type="EMBL" id="GGFM01010145">
    <property type="protein sequence ID" value="MBW30896.1"/>
    <property type="molecule type" value="Transcribed_RNA"/>
</dbReference>
<sequence>MTAFMLDEFCWLFFGRGAFCLTSEEPKMSEWPPPGGFRTRLDGLDSAATPTLKLVDIVHKTGHTLL</sequence>
<dbReference type="AlphaFoldDB" id="A0A2M3ZQS2"/>
<feature type="chain" id="PRO_5014675914" evidence="1">
    <location>
        <begin position="21"/>
        <end position="66"/>
    </location>
</feature>
<keyword evidence="1" id="KW-0732">Signal</keyword>